<gene>
    <name evidence="2" type="ORF">CF651_19640</name>
</gene>
<dbReference type="OrthoDB" id="9812065at2"/>
<dbReference type="RefSeq" id="WP_094016573.1">
    <property type="nucleotide sequence ID" value="NZ_NMQW01000027.1"/>
</dbReference>
<dbReference type="InterPro" id="IPR002509">
    <property type="entry name" value="NODB_dom"/>
</dbReference>
<name>A0A229UP87_9BACL</name>
<dbReference type="PANTHER" id="PTHR10587:SF80">
    <property type="entry name" value="CHITOOLIGOSACCHARIDE DEACETYLASE"/>
    <property type="match status" value="1"/>
</dbReference>
<dbReference type="Proteomes" id="UP000215509">
    <property type="component" value="Unassembled WGS sequence"/>
</dbReference>
<dbReference type="Gene3D" id="3.20.20.370">
    <property type="entry name" value="Glycoside hydrolase/deacetylase"/>
    <property type="match status" value="1"/>
</dbReference>
<reference evidence="2 3" key="1">
    <citation type="submission" date="2017-07" db="EMBL/GenBank/DDBJ databases">
        <title>Genome sequencing and assembly of Paenibacillus rigui.</title>
        <authorList>
            <person name="Mayilraj S."/>
        </authorList>
    </citation>
    <scope>NUCLEOTIDE SEQUENCE [LARGE SCALE GENOMIC DNA]</scope>
    <source>
        <strain evidence="2 3">JCM 16352</strain>
    </source>
</reference>
<dbReference type="PROSITE" id="PS51677">
    <property type="entry name" value="NODB"/>
    <property type="match status" value="1"/>
</dbReference>
<dbReference type="Pfam" id="PF01522">
    <property type="entry name" value="Polysacc_deac_1"/>
    <property type="match status" value="1"/>
</dbReference>
<dbReference type="PANTHER" id="PTHR10587">
    <property type="entry name" value="GLYCOSYL TRANSFERASE-RELATED"/>
    <property type="match status" value="1"/>
</dbReference>
<protein>
    <recommendedName>
        <fullName evidence="1">NodB homology domain-containing protein</fullName>
    </recommendedName>
</protein>
<dbReference type="GO" id="GO:0016810">
    <property type="term" value="F:hydrolase activity, acting on carbon-nitrogen (but not peptide) bonds"/>
    <property type="evidence" value="ECO:0007669"/>
    <property type="project" value="InterPro"/>
</dbReference>
<dbReference type="InterPro" id="IPR011330">
    <property type="entry name" value="Glyco_hydro/deAcase_b/a-brl"/>
</dbReference>
<dbReference type="EMBL" id="NMQW01000027">
    <property type="protein sequence ID" value="OXM84719.1"/>
    <property type="molecule type" value="Genomic_DNA"/>
</dbReference>
<evidence type="ECO:0000259" key="1">
    <source>
        <dbReference type="PROSITE" id="PS51677"/>
    </source>
</evidence>
<evidence type="ECO:0000313" key="2">
    <source>
        <dbReference type="EMBL" id="OXM84719.1"/>
    </source>
</evidence>
<dbReference type="SUPFAM" id="SSF88713">
    <property type="entry name" value="Glycoside hydrolase/deacetylase"/>
    <property type="match status" value="1"/>
</dbReference>
<keyword evidence="3" id="KW-1185">Reference proteome</keyword>
<dbReference type="AlphaFoldDB" id="A0A229UP87"/>
<dbReference type="CDD" id="cd10950">
    <property type="entry name" value="CE4_BsYlxY_like"/>
    <property type="match status" value="1"/>
</dbReference>
<dbReference type="InterPro" id="IPR050248">
    <property type="entry name" value="Polysacc_deacetylase_ArnD"/>
</dbReference>
<accession>A0A229UP87</accession>
<comment type="caution">
    <text evidence="2">The sequence shown here is derived from an EMBL/GenBank/DDBJ whole genome shotgun (WGS) entry which is preliminary data.</text>
</comment>
<evidence type="ECO:0000313" key="3">
    <source>
        <dbReference type="Proteomes" id="UP000215509"/>
    </source>
</evidence>
<dbReference type="GO" id="GO:0005975">
    <property type="term" value="P:carbohydrate metabolic process"/>
    <property type="evidence" value="ECO:0007669"/>
    <property type="project" value="InterPro"/>
</dbReference>
<organism evidence="2 3">
    <name type="scientific">Paenibacillus rigui</name>
    <dbReference type="NCBI Taxonomy" id="554312"/>
    <lineage>
        <taxon>Bacteria</taxon>
        <taxon>Bacillati</taxon>
        <taxon>Bacillota</taxon>
        <taxon>Bacilli</taxon>
        <taxon>Bacillales</taxon>
        <taxon>Paenibacillaceae</taxon>
        <taxon>Paenibacillus</taxon>
    </lineage>
</organism>
<sequence length="341" mass="38039">MKRVQVLVMSGLFVTLLAGLQYSENSRAFVQYARQQVNVSAAGGKSLYEATSSRLGWNQDRTGLLEQIKEEAAKKKIEPINARIDRVWKAIPGYNGLEVDIEKSLALTQELPFSNKPKLVMREVPPAIGLDQLGAVPIYKGNPNKPMVSLMINVAWGNEFLPKMLEVLEKEQVHATFFFDGSWLKKNIPTAQLIKEKGHELSNHAYSHKNMSELSRSQATAEISKTQQLLEKELGVQNTLFAPPSGDFNQSTVDIAHELKLRTVLWTLDTVDWTKPEPSSIVRKISARVEPGSLILMHPTSSSSIALEQMIQVIKRKGLQLGTVSELISTKRIPEVESTVQ</sequence>
<dbReference type="GO" id="GO:0016020">
    <property type="term" value="C:membrane"/>
    <property type="evidence" value="ECO:0007669"/>
    <property type="project" value="TreeGrafter"/>
</dbReference>
<proteinExistence type="predicted"/>
<feature type="domain" description="NodB homology" evidence="1">
    <location>
        <begin position="146"/>
        <end position="322"/>
    </location>
</feature>